<keyword evidence="2" id="KW-1185">Reference proteome</keyword>
<name>A0A9J5ZF78_SOLCO</name>
<protein>
    <submittedName>
        <fullName evidence="1">Uncharacterized protein</fullName>
    </submittedName>
</protein>
<organism evidence="1 2">
    <name type="scientific">Solanum commersonii</name>
    <name type="common">Commerson's wild potato</name>
    <name type="synonym">Commerson's nightshade</name>
    <dbReference type="NCBI Taxonomy" id="4109"/>
    <lineage>
        <taxon>Eukaryota</taxon>
        <taxon>Viridiplantae</taxon>
        <taxon>Streptophyta</taxon>
        <taxon>Embryophyta</taxon>
        <taxon>Tracheophyta</taxon>
        <taxon>Spermatophyta</taxon>
        <taxon>Magnoliopsida</taxon>
        <taxon>eudicotyledons</taxon>
        <taxon>Gunneridae</taxon>
        <taxon>Pentapetalae</taxon>
        <taxon>asterids</taxon>
        <taxon>lamiids</taxon>
        <taxon>Solanales</taxon>
        <taxon>Solanaceae</taxon>
        <taxon>Solanoideae</taxon>
        <taxon>Solaneae</taxon>
        <taxon>Solanum</taxon>
    </lineage>
</organism>
<reference evidence="1 2" key="1">
    <citation type="submission" date="2020-09" db="EMBL/GenBank/DDBJ databases">
        <title>De no assembly of potato wild relative species, Solanum commersonii.</title>
        <authorList>
            <person name="Cho K."/>
        </authorList>
    </citation>
    <scope>NUCLEOTIDE SEQUENCE [LARGE SCALE GENOMIC DNA]</scope>
    <source>
        <strain evidence="1">LZ3.2</strain>
        <tissue evidence="1">Leaf</tissue>
    </source>
</reference>
<proteinExistence type="predicted"/>
<dbReference type="Proteomes" id="UP000824120">
    <property type="component" value="Chromosome 4"/>
</dbReference>
<dbReference type="OrthoDB" id="1309998at2759"/>
<accession>A0A9J5ZF78</accession>
<evidence type="ECO:0000313" key="1">
    <source>
        <dbReference type="EMBL" id="KAG5610599.1"/>
    </source>
</evidence>
<evidence type="ECO:0000313" key="2">
    <source>
        <dbReference type="Proteomes" id="UP000824120"/>
    </source>
</evidence>
<comment type="caution">
    <text evidence="1">The sequence shown here is derived from an EMBL/GenBank/DDBJ whole genome shotgun (WGS) entry which is preliminary data.</text>
</comment>
<gene>
    <name evidence="1" type="ORF">H5410_021880</name>
</gene>
<sequence length="93" mass="10840">MPKDKGGLGFSSLFDVSKALFAKLWWIFRTKNTLWTNFIEGHASVWFDNWTQLGGLHFLMHISHSQSQMEDVKELYAEDGWKINALESNFNED</sequence>
<dbReference type="EMBL" id="JACXVP010000004">
    <property type="protein sequence ID" value="KAG5610599.1"/>
    <property type="molecule type" value="Genomic_DNA"/>
</dbReference>
<dbReference type="AlphaFoldDB" id="A0A9J5ZF78"/>